<organism evidence="3 4">
    <name type="scientific">Paenibacillus terreus</name>
    <dbReference type="NCBI Taxonomy" id="1387834"/>
    <lineage>
        <taxon>Bacteria</taxon>
        <taxon>Bacillati</taxon>
        <taxon>Bacillota</taxon>
        <taxon>Bacilli</taxon>
        <taxon>Bacillales</taxon>
        <taxon>Paenibacillaceae</taxon>
        <taxon>Paenibacillus</taxon>
    </lineage>
</organism>
<proteinExistence type="predicted"/>
<dbReference type="CDD" id="cd06259">
    <property type="entry name" value="YdcF-like"/>
    <property type="match status" value="1"/>
</dbReference>
<dbReference type="PANTHER" id="PTHR30336">
    <property type="entry name" value="INNER MEMBRANE PROTEIN, PROBABLE PERMEASE"/>
    <property type="match status" value="1"/>
</dbReference>
<dbReference type="Gene3D" id="3.40.50.620">
    <property type="entry name" value="HUPs"/>
    <property type="match status" value="1"/>
</dbReference>
<keyword evidence="1" id="KW-0472">Membrane</keyword>
<keyword evidence="1" id="KW-1133">Transmembrane helix</keyword>
<keyword evidence="1" id="KW-0812">Transmembrane</keyword>
<evidence type="ECO:0000259" key="2">
    <source>
        <dbReference type="Pfam" id="PF02698"/>
    </source>
</evidence>
<dbReference type="PANTHER" id="PTHR30336:SF20">
    <property type="entry name" value="DUF218 DOMAIN-CONTAINING PROTEIN"/>
    <property type="match status" value="1"/>
</dbReference>
<feature type="domain" description="DUF218" evidence="2">
    <location>
        <begin position="65"/>
        <end position="187"/>
    </location>
</feature>
<reference evidence="3 4" key="1">
    <citation type="submission" date="2024-09" db="EMBL/GenBank/DDBJ databases">
        <authorList>
            <person name="Ruan L."/>
        </authorList>
    </citation>
    <scope>NUCLEOTIDE SEQUENCE [LARGE SCALE GENOMIC DNA]</scope>
    <source>
        <strain evidence="3 4">D33</strain>
    </source>
</reference>
<evidence type="ECO:0000256" key="1">
    <source>
        <dbReference type="SAM" id="Phobius"/>
    </source>
</evidence>
<dbReference type="InterPro" id="IPR003848">
    <property type="entry name" value="DUF218"/>
</dbReference>
<accession>A0ABV5B2H3</accession>
<comment type="caution">
    <text evidence="3">The sequence shown here is derived from an EMBL/GenBank/DDBJ whole genome shotgun (WGS) entry which is preliminary data.</text>
</comment>
<dbReference type="Proteomes" id="UP001580407">
    <property type="component" value="Unassembled WGS sequence"/>
</dbReference>
<evidence type="ECO:0000313" key="4">
    <source>
        <dbReference type="Proteomes" id="UP001580407"/>
    </source>
</evidence>
<gene>
    <name evidence="3" type="ORF">ACE3NQ_02875</name>
</gene>
<keyword evidence="4" id="KW-1185">Reference proteome</keyword>
<dbReference type="InterPro" id="IPR014729">
    <property type="entry name" value="Rossmann-like_a/b/a_fold"/>
</dbReference>
<protein>
    <submittedName>
        <fullName evidence="3">YdcF family protein</fullName>
    </submittedName>
</protein>
<dbReference type="InterPro" id="IPR051599">
    <property type="entry name" value="Cell_Envelope_Assoc"/>
</dbReference>
<name>A0ABV5B2H3_9BACL</name>
<dbReference type="EMBL" id="JBHILM010000002">
    <property type="protein sequence ID" value="MFB5679861.1"/>
    <property type="molecule type" value="Genomic_DNA"/>
</dbReference>
<dbReference type="RefSeq" id="WP_375523688.1">
    <property type="nucleotide sequence ID" value="NZ_JBHILM010000002.1"/>
</dbReference>
<dbReference type="Pfam" id="PF02698">
    <property type="entry name" value="DUF218"/>
    <property type="match status" value="1"/>
</dbReference>
<sequence>MKDVMHELQPAPHRPLWKRLLLPAGRGKIVTVTGAALIIAFLIWAAFFLWTIGTAAGTPDLQAADVGIVLGASMWGDSPSPGLRERLDEAVRQYRRGKVNKLILTGGLDDPSFKYTEAEGMQRYLLDRGIPESDMVLESKATSTYENLLYSQRIMEEKDWASAIIITHTFHGPRAAEIADYLGYEKPQLALIKSRVLSPWKHHSREVLAYVKWQLDRLQLTVL</sequence>
<evidence type="ECO:0000313" key="3">
    <source>
        <dbReference type="EMBL" id="MFB5679861.1"/>
    </source>
</evidence>
<feature type="transmembrane region" description="Helical" evidence="1">
    <location>
        <begin position="29"/>
        <end position="50"/>
    </location>
</feature>